<name>A0ABC9Z6A0_9NOCA</name>
<dbReference type="Proteomes" id="UP000037179">
    <property type="component" value="Unassembled WGS sequence"/>
</dbReference>
<reference evidence="6" key="1">
    <citation type="submission" date="2015-07" db="EMBL/GenBank/DDBJ databases">
        <title>Nocardia seriolae U-1 whole genome shotgun sequence.</title>
        <authorList>
            <person name="Imajoh M."/>
            <person name="Fukumoto Y."/>
            <person name="Sukeda M."/>
            <person name="Yamane J."/>
            <person name="Yamasaki K."/>
            <person name="Shimizu M."/>
            <person name="Ohnishi K."/>
            <person name="Oshima S."/>
        </authorList>
    </citation>
    <scope>NUCLEOTIDE SEQUENCE [LARGE SCALE GENOMIC DNA]</scope>
    <source>
        <strain evidence="6">U-1</strain>
    </source>
</reference>
<gene>
    <name evidence="5" type="ORF">NSK11_contig00192-0007</name>
</gene>
<dbReference type="GeneID" id="93373264"/>
<organism evidence="5 6">
    <name type="scientific">Nocardia seriolae</name>
    <dbReference type="NCBI Taxonomy" id="37332"/>
    <lineage>
        <taxon>Bacteria</taxon>
        <taxon>Bacillati</taxon>
        <taxon>Actinomycetota</taxon>
        <taxon>Actinomycetes</taxon>
        <taxon>Mycobacteriales</taxon>
        <taxon>Nocardiaceae</taxon>
        <taxon>Nocardia</taxon>
    </lineage>
</organism>
<comment type="caution">
    <text evidence="5">The sequence shown here is derived from an EMBL/GenBank/DDBJ whole genome shotgun (WGS) entry which is preliminary data.</text>
</comment>
<evidence type="ECO:0000313" key="6">
    <source>
        <dbReference type="Proteomes" id="UP000037179"/>
    </source>
</evidence>
<dbReference type="InterPro" id="IPR016032">
    <property type="entry name" value="Sig_transdc_resp-reg_C-effctor"/>
</dbReference>
<proteinExistence type="predicted"/>
<dbReference type="PANTHER" id="PTHR44688:SF16">
    <property type="entry name" value="DNA-BINDING TRANSCRIPTIONAL ACTIVATOR DEVR_DOSR"/>
    <property type="match status" value="1"/>
</dbReference>
<dbReference type="Gene3D" id="1.10.10.10">
    <property type="entry name" value="Winged helix-like DNA-binding domain superfamily/Winged helix DNA-binding domain"/>
    <property type="match status" value="1"/>
</dbReference>
<reference evidence="5 6" key="2">
    <citation type="journal article" date="2016" name="Genome Announc.">
        <title>Draft Genome Sequence of Erythromycin- and Oxytetracycline-Sensitive Nocardia seriolae Strain U-1 (NBRC 110359).</title>
        <authorList>
            <person name="Imajoh M."/>
            <person name="Sukeda M."/>
            <person name="Shimizu M."/>
            <person name="Yamane J."/>
            <person name="Ohnishi K."/>
            <person name="Oshima S."/>
        </authorList>
    </citation>
    <scope>NUCLEOTIDE SEQUENCE [LARGE SCALE GENOMIC DNA]</scope>
    <source>
        <strain evidence="5 6">U-1</strain>
    </source>
</reference>
<dbReference type="RefSeq" id="WP_228102487.1">
    <property type="nucleotide sequence ID" value="NZ_AP017900.1"/>
</dbReference>
<keyword evidence="2" id="KW-0238">DNA-binding</keyword>
<dbReference type="AlphaFoldDB" id="A0ABC9Z6A0"/>
<dbReference type="SUPFAM" id="SSF46894">
    <property type="entry name" value="C-terminal effector domain of the bipartite response regulators"/>
    <property type="match status" value="1"/>
</dbReference>
<dbReference type="PROSITE" id="PS50043">
    <property type="entry name" value="HTH_LUXR_2"/>
    <property type="match status" value="1"/>
</dbReference>
<dbReference type="InterPro" id="IPR000792">
    <property type="entry name" value="Tscrpt_reg_LuxR_C"/>
</dbReference>
<dbReference type="PANTHER" id="PTHR44688">
    <property type="entry name" value="DNA-BINDING TRANSCRIPTIONAL ACTIVATOR DEVR_DOSR"/>
    <property type="match status" value="1"/>
</dbReference>
<evidence type="ECO:0000256" key="1">
    <source>
        <dbReference type="ARBA" id="ARBA00023015"/>
    </source>
</evidence>
<evidence type="ECO:0000313" key="5">
    <source>
        <dbReference type="EMBL" id="GAP32925.1"/>
    </source>
</evidence>
<sequence>MSVEDHRRVIGVLESVDRAGDLTEFRGRLLLALQNWFGFTGVAVLHGNTLADAINEGCGIQGGYTAEFLAAYAARWTEVDPLRSEQVAELLRTRGVIRLSEVPGGTRFLADFLRPKGIADKAAMVMDAGPAGVLFVSMAVADALRVPERDLAVLHALRRHLAPLVTEQLARDRERRAATANWQLTPREWEVADLAARGLTNRQIAERLFIGVDTVKKHLSRVLAETSCTSRTQLAVRFAAA</sequence>
<keyword evidence="1" id="KW-0805">Transcription regulation</keyword>
<keyword evidence="3" id="KW-0804">Transcription</keyword>
<keyword evidence="6" id="KW-1185">Reference proteome</keyword>
<protein>
    <submittedName>
        <fullName evidence="5">LuxR family transcriptional regulator</fullName>
    </submittedName>
</protein>
<feature type="domain" description="HTH luxR-type" evidence="4">
    <location>
        <begin position="177"/>
        <end position="241"/>
    </location>
</feature>
<dbReference type="GO" id="GO:0003677">
    <property type="term" value="F:DNA binding"/>
    <property type="evidence" value="ECO:0007669"/>
    <property type="project" value="UniProtKB-KW"/>
</dbReference>
<evidence type="ECO:0000259" key="4">
    <source>
        <dbReference type="PROSITE" id="PS50043"/>
    </source>
</evidence>
<dbReference type="SMART" id="SM00421">
    <property type="entry name" value="HTH_LUXR"/>
    <property type="match status" value="1"/>
</dbReference>
<dbReference type="InterPro" id="IPR036388">
    <property type="entry name" value="WH-like_DNA-bd_sf"/>
</dbReference>
<dbReference type="CDD" id="cd06170">
    <property type="entry name" value="LuxR_C_like"/>
    <property type="match status" value="1"/>
</dbReference>
<dbReference type="EMBL" id="BBYQ01000192">
    <property type="protein sequence ID" value="GAP32925.1"/>
    <property type="molecule type" value="Genomic_DNA"/>
</dbReference>
<dbReference type="Pfam" id="PF00196">
    <property type="entry name" value="GerE"/>
    <property type="match status" value="1"/>
</dbReference>
<dbReference type="PRINTS" id="PR00038">
    <property type="entry name" value="HTHLUXR"/>
</dbReference>
<evidence type="ECO:0000256" key="2">
    <source>
        <dbReference type="ARBA" id="ARBA00023125"/>
    </source>
</evidence>
<accession>A0ABC9Z6A0</accession>
<evidence type="ECO:0000256" key="3">
    <source>
        <dbReference type="ARBA" id="ARBA00023163"/>
    </source>
</evidence>